<keyword evidence="2" id="KW-0805">Transcription regulation</keyword>
<dbReference type="GO" id="GO:0016987">
    <property type="term" value="F:sigma factor activity"/>
    <property type="evidence" value="ECO:0007669"/>
    <property type="project" value="UniProtKB-KW"/>
</dbReference>
<gene>
    <name evidence="6" type="ORF">Enr17x_01900</name>
</gene>
<dbReference type="EMBL" id="CP037452">
    <property type="protein sequence ID" value="QDV48181.1"/>
    <property type="molecule type" value="Genomic_DNA"/>
</dbReference>
<accession>A0A518I4Y8</accession>
<dbReference type="InterPro" id="IPR014284">
    <property type="entry name" value="RNA_pol_sigma-70_dom"/>
</dbReference>
<organism evidence="6 7">
    <name type="scientific">Gimesia fumaroli</name>
    <dbReference type="NCBI Taxonomy" id="2527976"/>
    <lineage>
        <taxon>Bacteria</taxon>
        <taxon>Pseudomonadati</taxon>
        <taxon>Planctomycetota</taxon>
        <taxon>Planctomycetia</taxon>
        <taxon>Planctomycetales</taxon>
        <taxon>Planctomycetaceae</taxon>
        <taxon>Gimesia</taxon>
    </lineage>
</organism>
<dbReference type="PANTHER" id="PTHR43133:SF51">
    <property type="entry name" value="RNA POLYMERASE SIGMA FACTOR"/>
    <property type="match status" value="1"/>
</dbReference>
<dbReference type="Proteomes" id="UP000318313">
    <property type="component" value="Chromosome"/>
</dbReference>
<dbReference type="SUPFAM" id="SSF88659">
    <property type="entry name" value="Sigma3 and sigma4 domains of RNA polymerase sigma factors"/>
    <property type="match status" value="1"/>
</dbReference>
<dbReference type="NCBIfam" id="TIGR02937">
    <property type="entry name" value="sigma70-ECF"/>
    <property type="match status" value="1"/>
</dbReference>
<sequence length="219" mass="25443">MSDGKPRDLQSQKYVTINTPPSLIEALSSRDLTEFEKGFERFCELYHQRIRTWCGGWTSNEHEADDAAQELLVSLHGKLKKYRMVEGKRFRNWLSKVSKHSVRDFQRKQSRNNRSHFSFNEDMDSMAEDFVSELLIDYERRDLLNTAISQAGEKINPKDKKVLEGYLQDISTRSIAGELDTSMNAINQSMHRVRQACKGVIEELLTKKGLEENDLFFNS</sequence>
<evidence type="ECO:0000259" key="5">
    <source>
        <dbReference type="Pfam" id="PF04542"/>
    </source>
</evidence>
<reference evidence="6 7" key="1">
    <citation type="submission" date="2019-03" db="EMBL/GenBank/DDBJ databases">
        <title>Deep-cultivation of Planctomycetes and their phenomic and genomic characterization uncovers novel biology.</title>
        <authorList>
            <person name="Wiegand S."/>
            <person name="Jogler M."/>
            <person name="Boedeker C."/>
            <person name="Pinto D."/>
            <person name="Vollmers J."/>
            <person name="Rivas-Marin E."/>
            <person name="Kohn T."/>
            <person name="Peeters S.H."/>
            <person name="Heuer A."/>
            <person name="Rast P."/>
            <person name="Oberbeckmann S."/>
            <person name="Bunk B."/>
            <person name="Jeske O."/>
            <person name="Meyerdierks A."/>
            <person name="Storesund J.E."/>
            <person name="Kallscheuer N."/>
            <person name="Luecker S."/>
            <person name="Lage O.M."/>
            <person name="Pohl T."/>
            <person name="Merkel B.J."/>
            <person name="Hornburger P."/>
            <person name="Mueller R.-W."/>
            <person name="Bruemmer F."/>
            <person name="Labrenz M."/>
            <person name="Spormann A.M."/>
            <person name="Op den Camp H."/>
            <person name="Overmann J."/>
            <person name="Amann R."/>
            <person name="Jetten M.S.M."/>
            <person name="Mascher T."/>
            <person name="Medema M.H."/>
            <person name="Devos D.P."/>
            <person name="Kaster A.-K."/>
            <person name="Ovreas L."/>
            <person name="Rohde M."/>
            <person name="Galperin M.Y."/>
            <person name="Jogler C."/>
        </authorList>
    </citation>
    <scope>NUCLEOTIDE SEQUENCE [LARGE SCALE GENOMIC DNA]</scope>
    <source>
        <strain evidence="6 7">Enr17</strain>
    </source>
</reference>
<dbReference type="InterPro" id="IPR007627">
    <property type="entry name" value="RNA_pol_sigma70_r2"/>
</dbReference>
<dbReference type="InterPro" id="IPR039425">
    <property type="entry name" value="RNA_pol_sigma-70-like"/>
</dbReference>
<dbReference type="SUPFAM" id="SSF88946">
    <property type="entry name" value="Sigma2 domain of RNA polymerase sigma factors"/>
    <property type="match status" value="1"/>
</dbReference>
<dbReference type="Pfam" id="PF04542">
    <property type="entry name" value="Sigma70_r2"/>
    <property type="match status" value="1"/>
</dbReference>
<dbReference type="InterPro" id="IPR013324">
    <property type="entry name" value="RNA_pol_sigma_r3/r4-like"/>
</dbReference>
<dbReference type="GO" id="GO:0006352">
    <property type="term" value="P:DNA-templated transcription initiation"/>
    <property type="evidence" value="ECO:0007669"/>
    <property type="project" value="InterPro"/>
</dbReference>
<dbReference type="PANTHER" id="PTHR43133">
    <property type="entry name" value="RNA POLYMERASE ECF-TYPE SIGMA FACTO"/>
    <property type="match status" value="1"/>
</dbReference>
<dbReference type="KEGG" id="gfm:Enr17x_01900"/>
<protein>
    <submittedName>
        <fullName evidence="6">RNA polymerase factor sigma-70</fullName>
    </submittedName>
</protein>
<evidence type="ECO:0000313" key="6">
    <source>
        <dbReference type="EMBL" id="QDV48181.1"/>
    </source>
</evidence>
<evidence type="ECO:0000256" key="3">
    <source>
        <dbReference type="ARBA" id="ARBA00023082"/>
    </source>
</evidence>
<evidence type="ECO:0000313" key="7">
    <source>
        <dbReference type="Proteomes" id="UP000318313"/>
    </source>
</evidence>
<dbReference type="AlphaFoldDB" id="A0A518I4Y8"/>
<keyword evidence="7" id="KW-1185">Reference proteome</keyword>
<evidence type="ECO:0000256" key="1">
    <source>
        <dbReference type="ARBA" id="ARBA00010641"/>
    </source>
</evidence>
<dbReference type="Gene3D" id="1.10.1740.10">
    <property type="match status" value="1"/>
</dbReference>
<evidence type="ECO:0000256" key="2">
    <source>
        <dbReference type="ARBA" id="ARBA00023015"/>
    </source>
</evidence>
<proteinExistence type="inferred from homology"/>
<evidence type="ECO:0000256" key="4">
    <source>
        <dbReference type="ARBA" id="ARBA00023163"/>
    </source>
</evidence>
<feature type="domain" description="RNA polymerase sigma-70 region 2" evidence="5">
    <location>
        <begin position="44"/>
        <end position="111"/>
    </location>
</feature>
<keyword evidence="3" id="KW-0731">Sigma factor</keyword>
<comment type="similarity">
    <text evidence="1">Belongs to the sigma-70 factor family. ECF subfamily.</text>
</comment>
<keyword evidence="4" id="KW-0804">Transcription</keyword>
<name>A0A518I4Y8_9PLAN</name>
<dbReference type="InterPro" id="IPR013325">
    <property type="entry name" value="RNA_pol_sigma_r2"/>
</dbReference>